<dbReference type="GO" id="GO:0005524">
    <property type="term" value="F:ATP binding"/>
    <property type="evidence" value="ECO:0007669"/>
    <property type="project" value="UniProtKB-UniRule"/>
</dbReference>
<evidence type="ECO:0000256" key="10">
    <source>
        <dbReference type="ARBA" id="ARBA00044932"/>
    </source>
</evidence>
<dbReference type="PANTHER" id="PTHR30153:SF2">
    <property type="entry name" value="REPLICATIVE DNA HELICASE"/>
    <property type="match status" value="1"/>
</dbReference>
<dbReference type="Pfam" id="PF00772">
    <property type="entry name" value="DnaB"/>
    <property type="match status" value="1"/>
</dbReference>
<comment type="similarity">
    <text evidence="1 13">Belongs to the helicase family. DnaB subfamily.</text>
</comment>
<dbReference type="AlphaFoldDB" id="A0A928V4R7"/>
<dbReference type="SUPFAM" id="SSF48024">
    <property type="entry name" value="N-terminal domain of DnaB helicase"/>
    <property type="match status" value="1"/>
</dbReference>
<dbReference type="EC" id="5.6.2.3" evidence="12 13"/>
<comment type="caution">
    <text evidence="15">The sequence shown here is derived from an EMBL/GenBank/DDBJ whole genome shotgun (WGS) entry which is preliminary data.</text>
</comment>
<evidence type="ECO:0000256" key="3">
    <source>
        <dbReference type="ARBA" id="ARBA00022705"/>
    </source>
</evidence>
<dbReference type="GO" id="GO:0042802">
    <property type="term" value="F:identical protein binding"/>
    <property type="evidence" value="ECO:0007669"/>
    <property type="project" value="UniProtKB-ARBA"/>
</dbReference>
<dbReference type="InterPro" id="IPR027417">
    <property type="entry name" value="P-loop_NTPase"/>
</dbReference>
<dbReference type="FunFam" id="1.10.860.10:FF:000001">
    <property type="entry name" value="Replicative DNA helicase"/>
    <property type="match status" value="1"/>
</dbReference>
<evidence type="ECO:0000256" key="12">
    <source>
        <dbReference type="NCBIfam" id="TIGR00665"/>
    </source>
</evidence>
<name>A0A928V4R7_9GAMM</name>
<evidence type="ECO:0000256" key="1">
    <source>
        <dbReference type="ARBA" id="ARBA00008428"/>
    </source>
</evidence>
<dbReference type="GO" id="GO:0005829">
    <property type="term" value="C:cytosol"/>
    <property type="evidence" value="ECO:0007669"/>
    <property type="project" value="TreeGrafter"/>
</dbReference>
<dbReference type="InterPro" id="IPR007694">
    <property type="entry name" value="DNA_helicase_DnaB-like_C"/>
</dbReference>
<evidence type="ECO:0000313" key="15">
    <source>
        <dbReference type="EMBL" id="MBE8718763.1"/>
    </source>
</evidence>
<dbReference type="GO" id="GO:0043139">
    <property type="term" value="F:5'-3' DNA helicase activity"/>
    <property type="evidence" value="ECO:0007669"/>
    <property type="project" value="UniProtKB-EC"/>
</dbReference>
<dbReference type="InterPro" id="IPR007692">
    <property type="entry name" value="DNA_helicase_DnaB"/>
</dbReference>
<keyword evidence="4 13" id="KW-0547">Nucleotide-binding</keyword>
<dbReference type="RefSeq" id="WP_193911591.1">
    <property type="nucleotide sequence ID" value="NZ_PRDL01000001.1"/>
</dbReference>
<keyword evidence="9" id="KW-0413">Isomerase</keyword>
<protein>
    <recommendedName>
        <fullName evidence="12 13">Replicative DNA helicase</fullName>
        <ecNumber evidence="12 13">5.6.2.3</ecNumber>
    </recommendedName>
</protein>
<dbReference type="FunFam" id="3.40.50.300:FF:000076">
    <property type="entry name" value="Replicative DNA helicase"/>
    <property type="match status" value="1"/>
</dbReference>
<dbReference type="GO" id="GO:0016787">
    <property type="term" value="F:hydrolase activity"/>
    <property type="evidence" value="ECO:0007669"/>
    <property type="project" value="UniProtKB-KW"/>
</dbReference>
<dbReference type="InterPro" id="IPR016136">
    <property type="entry name" value="DNA_helicase_N/primase_C"/>
</dbReference>
<evidence type="ECO:0000256" key="7">
    <source>
        <dbReference type="ARBA" id="ARBA00022840"/>
    </source>
</evidence>
<evidence type="ECO:0000256" key="8">
    <source>
        <dbReference type="ARBA" id="ARBA00023125"/>
    </source>
</evidence>
<evidence type="ECO:0000256" key="9">
    <source>
        <dbReference type="ARBA" id="ARBA00023235"/>
    </source>
</evidence>
<keyword evidence="16" id="KW-1185">Reference proteome</keyword>
<dbReference type="NCBIfam" id="TIGR00665">
    <property type="entry name" value="DnaB"/>
    <property type="match status" value="1"/>
</dbReference>
<feature type="domain" description="SF4 helicase" evidence="14">
    <location>
        <begin position="192"/>
        <end position="458"/>
    </location>
</feature>
<reference evidence="15" key="1">
    <citation type="submission" date="2018-07" db="EMBL/GenBank/DDBJ databases">
        <title>Genome assembly of strain Ka43.</title>
        <authorList>
            <person name="Kukolya J."/>
            <person name="Nagy I."/>
            <person name="Horvath B."/>
            <person name="Toth A."/>
        </authorList>
    </citation>
    <scope>NUCLEOTIDE SEQUENCE</scope>
    <source>
        <strain evidence="15">KB43</strain>
    </source>
</reference>
<keyword evidence="5 13" id="KW-0378">Hydrolase</keyword>
<dbReference type="NCBIfam" id="NF004384">
    <property type="entry name" value="PRK05748.1"/>
    <property type="match status" value="1"/>
</dbReference>
<dbReference type="CDD" id="cd00984">
    <property type="entry name" value="DnaB_C"/>
    <property type="match status" value="1"/>
</dbReference>
<dbReference type="GO" id="GO:1990077">
    <property type="term" value="C:primosome complex"/>
    <property type="evidence" value="ECO:0007669"/>
    <property type="project" value="UniProtKB-UniRule"/>
</dbReference>
<evidence type="ECO:0000256" key="11">
    <source>
        <dbReference type="ARBA" id="ARBA00048954"/>
    </source>
</evidence>
<keyword evidence="2 13" id="KW-0639">Primosome</keyword>
<keyword evidence="6 13" id="KW-0347">Helicase</keyword>
<comment type="function">
    <text evidence="10 13">The main replicative DNA helicase, it participates in initiation and elongation during chromosome replication. Travels ahead of the DNA replisome, separating dsDNA into templates for DNA synthesis. A processive ATP-dependent 5'-3' DNA helicase it has DNA-dependent ATPase activity.</text>
</comment>
<dbReference type="GO" id="GO:0006269">
    <property type="term" value="P:DNA replication, synthesis of primer"/>
    <property type="evidence" value="ECO:0007669"/>
    <property type="project" value="UniProtKB-UniRule"/>
</dbReference>
<evidence type="ECO:0000256" key="4">
    <source>
        <dbReference type="ARBA" id="ARBA00022741"/>
    </source>
</evidence>
<dbReference type="GO" id="GO:0003677">
    <property type="term" value="F:DNA binding"/>
    <property type="evidence" value="ECO:0007669"/>
    <property type="project" value="UniProtKB-UniRule"/>
</dbReference>
<evidence type="ECO:0000256" key="2">
    <source>
        <dbReference type="ARBA" id="ARBA00022515"/>
    </source>
</evidence>
<evidence type="ECO:0000256" key="6">
    <source>
        <dbReference type="ARBA" id="ARBA00022806"/>
    </source>
</evidence>
<organism evidence="15 16">
    <name type="scientific">Cellvibrio polysaccharolyticus</name>
    <dbReference type="NCBI Taxonomy" id="2082724"/>
    <lineage>
        <taxon>Bacteria</taxon>
        <taxon>Pseudomonadati</taxon>
        <taxon>Pseudomonadota</taxon>
        <taxon>Gammaproteobacteria</taxon>
        <taxon>Cellvibrionales</taxon>
        <taxon>Cellvibrionaceae</taxon>
        <taxon>Cellvibrio</taxon>
    </lineage>
</organism>
<sequence length="464" mass="51205">MSESAMDYSSATASVAANTAMPHSIEAEQAVLGGLMLDNKRLDAVLEIVSESDFFRGDHQLIFRMMLGLQEASQPLDVITLSEELDRHNELENAGGLAYLAEMAANTPSSANIVAYARIVRERSTLRQLILAAQEISKSGFNPSGLDSDDLLQMAEKRVAEIAEDRPKEGGLVGVNDLLKQTVQRIDELFRSGSDITGIPTGINDLDQRTSGWQPGELIILAARPSMGKTALALNFVEGALFSQPKPVLVFSMEMPSAALVMRMMSSIGRIDQGKMRNGKLTEEDWPKLSSAVAKMKDKLLFIDDTGGLNPQEMRARVRRIAREHGNPGMIMVDYLQLMTVAGGGEGRTQEISEISRSLKGIAKEFECPMIALSQLNRGVEQRPNKRPMNSDLRESGAIEQDADVILFIYRDEYYNEDSAEKGIAELIIGKQRNGEIGTCRAAFIGKYTRFDNLAPEYFQQDQY</sequence>
<evidence type="ECO:0000256" key="13">
    <source>
        <dbReference type="RuleBase" id="RU362085"/>
    </source>
</evidence>
<gene>
    <name evidence="15" type="ORF">C4F51_16430</name>
</gene>
<evidence type="ECO:0000256" key="5">
    <source>
        <dbReference type="ARBA" id="ARBA00022801"/>
    </source>
</evidence>
<dbReference type="SUPFAM" id="SSF52540">
    <property type="entry name" value="P-loop containing nucleoside triphosphate hydrolases"/>
    <property type="match status" value="1"/>
</dbReference>
<accession>A0A928V4R7</accession>
<dbReference type="PROSITE" id="PS51199">
    <property type="entry name" value="SF4_HELICASE"/>
    <property type="match status" value="1"/>
</dbReference>
<evidence type="ECO:0000259" key="14">
    <source>
        <dbReference type="PROSITE" id="PS51199"/>
    </source>
</evidence>
<dbReference type="EMBL" id="PRDL01000001">
    <property type="protein sequence ID" value="MBE8718763.1"/>
    <property type="molecule type" value="Genomic_DNA"/>
</dbReference>
<dbReference type="Proteomes" id="UP000652567">
    <property type="component" value="Unassembled WGS sequence"/>
</dbReference>
<dbReference type="Pfam" id="PF03796">
    <property type="entry name" value="DnaB_C"/>
    <property type="match status" value="1"/>
</dbReference>
<keyword evidence="8 13" id="KW-0238">DNA-binding</keyword>
<keyword evidence="3 13" id="KW-0235">DNA replication</keyword>
<dbReference type="PANTHER" id="PTHR30153">
    <property type="entry name" value="REPLICATIVE DNA HELICASE DNAB"/>
    <property type="match status" value="1"/>
</dbReference>
<dbReference type="Gene3D" id="3.40.50.300">
    <property type="entry name" value="P-loop containing nucleotide triphosphate hydrolases"/>
    <property type="match status" value="1"/>
</dbReference>
<evidence type="ECO:0000313" key="16">
    <source>
        <dbReference type="Proteomes" id="UP000652567"/>
    </source>
</evidence>
<comment type="catalytic activity">
    <reaction evidence="11 13">
        <text>ATP + H2O = ADP + phosphate + H(+)</text>
        <dbReference type="Rhea" id="RHEA:13065"/>
        <dbReference type="ChEBI" id="CHEBI:15377"/>
        <dbReference type="ChEBI" id="CHEBI:15378"/>
        <dbReference type="ChEBI" id="CHEBI:30616"/>
        <dbReference type="ChEBI" id="CHEBI:43474"/>
        <dbReference type="ChEBI" id="CHEBI:456216"/>
        <dbReference type="EC" id="5.6.2.3"/>
    </reaction>
</comment>
<dbReference type="InterPro" id="IPR036185">
    <property type="entry name" value="DNA_heli_DnaB-like_N_sf"/>
</dbReference>
<dbReference type="InterPro" id="IPR007693">
    <property type="entry name" value="DNA_helicase_DnaB-like_N"/>
</dbReference>
<proteinExistence type="inferred from homology"/>
<keyword evidence="7 13" id="KW-0067">ATP-binding</keyword>
<dbReference type="Gene3D" id="1.10.860.10">
    <property type="entry name" value="DNAb Helicase, Chain A"/>
    <property type="match status" value="1"/>
</dbReference>